<organism evidence="1 2">
    <name type="scientific">Vanilla planifolia</name>
    <name type="common">Vanilla</name>
    <dbReference type="NCBI Taxonomy" id="51239"/>
    <lineage>
        <taxon>Eukaryota</taxon>
        <taxon>Viridiplantae</taxon>
        <taxon>Streptophyta</taxon>
        <taxon>Embryophyta</taxon>
        <taxon>Tracheophyta</taxon>
        <taxon>Spermatophyta</taxon>
        <taxon>Magnoliopsida</taxon>
        <taxon>Liliopsida</taxon>
        <taxon>Asparagales</taxon>
        <taxon>Orchidaceae</taxon>
        <taxon>Vanilloideae</taxon>
        <taxon>Vanilleae</taxon>
        <taxon>Vanilla</taxon>
    </lineage>
</organism>
<gene>
    <name evidence="1" type="ORF">HPP92_004088</name>
</gene>
<proteinExistence type="predicted"/>
<evidence type="ECO:0000313" key="2">
    <source>
        <dbReference type="Proteomes" id="UP000636800"/>
    </source>
</evidence>
<keyword evidence="2" id="KW-1185">Reference proteome</keyword>
<dbReference type="AlphaFoldDB" id="A0A835S9K3"/>
<reference evidence="1 2" key="1">
    <citation type="journal article" date="2020" name="Nat. Food">
        <title>A phased Vanilla planifolia genome enables genetic improvement of flavour and production.</title>
        <authorList>
            <person name="Hasing T."/>
            <person name="Tang H."/>
            <person name="Brym M."/>
            <person name="Khazi F."/>
            <person name="Huang T."/>
            <person name="Chambers A.H."/>
        </authorList>
    </citation>
    <scope>NUCLEOTIDE SEQUENCE [LARGE SCALE GENOMIC DNA]</scope>
    <source>
        <tissue evidence="1">Leaf</tissue>
    </source>
</reference>
<protein>
    <submittedName>
        <fullName evidence="1">Uncharacterized protein</fullName>
    </submittedName>
</protein>
<sequence>MDSLSLDIFTREERGEITRAAYEDEISSPNRKKRGRFLDRNITLKGHTTILRYLSSRSLRRVFSRK</sequence>
<accession>A0A835S9K3</accession>
<dbReference type="EMBL" id="JADCNL010000001">
    <property type="protein sequence ID" value="KAG0499397.1"/>
    <property type="molecule type" value="Genomic_DNA"/>
</dbReference>
<dbReference type="Proteomes" id="UP000636800">
    <property type="component" value="Chromosome 1"/>
</dbReference>
<comment type="caution">
    <text evidence="1">The sequence shown here is derived from an EMBL/GenBank/DDBJ whole genome shotgun (WGS) entry which is preliminary data.</text>
</comment>
<dbReference type="OrthoDB" id="10251079at2759"/>
<evidence type="ECO:0000313" key="1">
    <source>
        <dbReference type="EMBL" id="KAG0499397.1"/>
    </source>
</evidence>
<name>A0A835S9K3_VANPL</name>